<keyword evidence="2" id="KW-1185">Reference proteome</keyword>
<accession>A0AA36FFH2</accession>
<dbReference type="AlphaFoldDB" id="A0AA36FFH2"/>
<sequence>MLRWGTPTGLTPAHHQRGQPRLAFSLRTNGFYQPFHGILEHRNSHQVRNHGSSSVNGYFAVANSSQNGKICAKTCT</sequence>
<evidence type="ECO:0000313" key="2">
    <source>
        <dbReference type="Proteomes" id="UP001162480"/>
    </source>
</evidence>
<reference evidence="1" key="1">
    <citation type="submission" date="2023-08" db="EMBL/GenBank/DDBJ databases">
        <authorList>
            <person name="Alioto T."/>
            <person name="Alioto T."/>
            <person name="Gomez Garrido J."/>
        </authorList>
    </citation>
    <scope>NUCLEOTIDE SEQUENCE</scope>
</reference>
<dbReference type="EMBL" id="OX597827">
    <property type="protein sequence ID" value="CAI9732653.1"/>
    <property type="molecule type" value="Genomic_DNA"/>
</dbReference>
<evidence type="ECO:0000313" key="1">
    <source>
        <dbReference type="EMBL" id="CAI9732653.1"/>
    </source>
</evidence>
<protein>
    <submittedName>
        <fullName evidence="1">Uncharacterized protein</fullName>
    </submittedName>
</protein>
<gene>
    <name evidence="1" type="ORF">OCTVUL_1B031625</name>
</gene>
<dbReference type="Proteomes" id="UP001162480">
    <property type="component" value="Chromosome 14"/>
</dbReference>
<organism evidence="1 2">
    <name type="scientific">Octopus vulgaris</name>
    <name type="common">Common octopus</name>
    <dbReference type="NCBI Taxonomy" id="6645"/>
    <lineage>
        <taxon>Eukaryota</taxon>
        <taxon>Metazoa</taxon>
        <taxon>Spiralia</taxon>
        <taxon>Lophotrochozoa</taxon>
        <taxon>Mollusca</taxon>
        <taxon>Cephalopoda</taxon>
        <taxon>Coleoidea</taxon>
        <taxon>Octopodiformes</taxon>
        <taxon>Octopoda</taxon>
        <taxon>Incirrata</taxon>
        <taxon>Octopodidae</taxon>
        <taxon>Octopus</taxon>
    </lineage>
</organism>
<proteinExistence type="predicted"/>
<name>A0AA36FFH2_OCTVU</name>